<feature type="compositionally biased region" description="Basic and acidic residues" evidence="1">
    <location>
        <begin position="73"/>
        <end position="96"/>
    </location>
</feature>
<keyword evidence="4" id="KW-1185">Reference proteome</keyword>
<evidence type="ECO:0000256" key="1">
    <source>
        <dbReference type="SAM" id="MobiDB-lite"/>
    </source>
</evidence>
<name>A0A9P6JTR8_9AGAR</name>
<feature type="compositionally biased region" description="Low complexity" evidence="1">
    <location>
        <begin position="39"/>
        <end position="55"/>
    </location>
</feature>
<dbReference type="InterPro" id="IPR045341">
    <property type="entry name" value="DUF6532"/>
</dbReference>
<feature type="compositionally biased region" description="Acidic residues" evidence="1">
    <location>
        <begin position="148"/>
        <end position="165"/>
    </location>
</feature>
<evidence type="ECO:0000313" key="3">
    <source>
        <dbReference type="EMBL" id="KAF9533417.1"/>
    </source>
</evidence>
<dbReference type="Pfam" id="PF20149">
    <property type="entry name" value="DUF6532"/>
    <property type="match status" value="1"/>
</dbReference>
<dbReference type="AlphaFoldDB" id="A0A9P6JTR8"/>
<feature type="region of interest" description="Disordered" evidence="1">
    <location>
        <begin position="1"/>
        <end position="249"/>
    </location>
</feature>
<evidence type="ECO:0000313" key="4">
    <source>
        <dbReference type="Proteomes" id="UP000807306"/>
    </source>
</evidence>
<evidence type="ECO:0000259" key="2">
    <source>
        <dbReference type="Pfam" id="PF20149"/>
    </source>
</evidence>
<feature type="compositionally biased region" description="Low complexity" evidence="1">
    <location>
        <begin position="13"/>
        <end position="31"/>
    </location>
</feature>
<feature type="compositionally biased region" description="Acidic residues" evidence="1">
    <location>
        <begin position="195"/>
        <end position="222"/>
    </location>
</feature>
<comment type="caution">
    <text evidence="3">The sequence shown here is derived from an EMBL/GenBank/DDBJ whole genome shotgun (WGS) entry which is preliminary data.</text>
</comment>
<proteinExistence type="predicted"/>
<dbReference type="OrthoDB" id="2790754at2759"/>
<accession>A0A9P6JTR8</accession>
<gene>
    <name evidence="3" type="ORF">CPB83DRAFT_889929</name>
</gene>
<organism evidence="3 4">
    <name type="scientific">Crepidotus variabilis</name>
    <dbReference type="NCBI Taxonomy" id="179855"/>
    <lineage>
        <taxon>Eukaryota</taxon>
        <taxon>Fungi</taxon>
        <taxon>Dikarya</taxon>
        <taxon>Basidiomycota</taxon>
        <taxon>Agaricomycotina</taxon>
        <taxon>Agaricomycetes</taxon>
        <taxon>Agaricomycetidae</taxon>
        <taxon>Agaricales</taxon>
        <taxon>Agaricineae</taxon>
        <taxon>Crepidotaceae</taxon>
        <taxon>Crepidotus</taxon>
    </lineage>
</organism>
<sequence length="526" mass="58131">MSGRSSARIASQAAPHAGGSSGNAAGKSKAPAQRRQASGRKASGGSSSSKSSAASKAEKEKEKKRREAVKAQQRKDAAQAHAKEVQRLHEGRRNESGEPEDGPEDGNTPELEGDEQSSAARKRTTPDDNDNAQEQQSSSRRRLVQGVDDADVGDEGDHDDNDDNDIAAGLANARNHRNPSPSGETEDGRRPGNMADDDDVFNAADDDEEEEEEEGLGDVEEELAMKGVEISQNAKKTKKRSPDSTSTSKVVEADFEGSVLSFAIAAKAYFRREASFGSAFPPRAVLERDQFLYDMLLAAAEEHDADTEDDDEEERWTHATYGKRQLLNNLMTAARPVVENHFGIPKEMEIPQIRGRVSWLLEKGRFRYGGISFQSNPPEYNRSAPYASSLVASVVRSAWFDGTKGERPAFDKMLELRYIPEETVILCFTVVECILKCWLGGSFVRIHFSEENCSARYSYFKDVWKKLSEKAPEYTDKLLEENFNRAIKQTKNSALLYTERDVDKDLEGINYDNLIVAAVGADDLIS</sequence>
<protein>
    <recommendedName>
        <fullName evidence="2">DUF6532 domain-containing protein</fullName>
    </recommendedName>
</protein>
<reference evidence="3" key="1">
    <citation type="submission" date="2020-11" db="EMBL/GenBank/DDBJ databases">
        <authorList>
            <consortium name="DOE Joint Genome Institute"/>
            <person name="Ahrendt S."/>
            <person name="Riley R."/>
            <person name="Andreopoulos W."/>
            <person name="Labutti K."/>
            <person name="Pangilinan J."/>
            <person name="Ruiz-Duenas F.J."/>
            <person name="Barrasa J.M."/>
            <person name="Sanchez-Garcia M."/>
            <person name="Camarero S."/>
            <person name="Miyauchi S."/>
            <person name="Serrano A."/>
            <person name="Linde D."/>
            <person name="Babiker R."/>
            <person name="Drula E."/>
            <person name="Ayuso-Fernandez I."/>
            <person name="Pacheco R."/>
            <person name="Padilla G."/>
            <person name="Ferreira P."/>
            <person name="Barriuso J."/>
            <person name="Kellner H."/>
            <person name="Castanera R."/>
            <person name="Alfaro M."/>
            <person name="Ramirez L."/>
            <person name="Pisabarro A.G."/>
            <person name="Kuo A."/>
            <person name="Tritt A."/>
            <person name="Lipzen A."/>
            <person name="He G."/>
            <person name="Yan M."/>
            <person name="Ng V."/>
            <person name="Cullen D."/>
            <person name="Martin F."/>
            <person name="Rosso M.-N."/>
            <person name="Henrissat B."/>
            <person name="Hibbett D."/>
            <person name="Martinez A.T."/>
            <person name="Grigoriev I.V."/>
        </authorList>
    </citation>
    <scope>NUCLEOTIDE SEQUENCE</scope>
    <source>
        <strain evidence="3">CBS 506.95</strain>
    </source>
</reference>
<feature type="domain" description="DUF6532" evidence="2">
    <location>
        <begin position="265"/>
        <end position="464"/>
    </location>
</feature>
<dbReference type="EMBL" id="MU157828">
    <property type="protein sequence ID" value="KAF9533417.1"/>
    <property type="molecule type" value="Genomic_DNA"/>
</dbReference>
<dbReference type="Proteomes" id="UP000807306">
    <property type="component" value="Unassembled WGS sequence"/>
</dbReference>